<proteinExistence type="predicted"/>
<evidence type="ECO:0000256" key="2">
    <source>
        <dbReference type="ARBA" id="ARBA00022801"/>
    </source>
</evidence>
<dbReference type="Pfam" id="PF04766">
    <property type="entry name" value="Baculo_p26"/>
    <property type="match status" value="1"/>
</dbReference>
<dbReference type="Proteomes" id="UP000203846">
    <property type="component" value="Segment"/>
</dbReference>
<dbReference type="RefSeq" id="YP_002854671.1">
    <property type="nucleotide sequence ID" value="NC_012639.1"/>
</dbReference>
<reference evidence="4 5" key="1">
    <citation type="journal article" date="2009" name="Virus Genes">
        <title>Morphology and genome of Euproctis pseudoconspersa nucleopolyhedrovirus.</title>
        <authorList>
            <person name="Tang X.D."/>
            <person name="Xiao Q."/>
            <person name="Ma X.C."/>
            <person name="Zhu Z.R."/>
            <person name="Zhang C.X."/>
        </authorList>
    </citation>
    <scope>NUCLEOTIDE SEQUENCE [LARGE SCALE GENOMIC DNA]</scope>
    <source>
        <strain evidence="4 5">Hangzhou</strain>
    </source>
</reference>
<organism evidence="4 5">
    <name type="scientific">Euproctis pseudoconspersa nucleopolyhedrovirus</name>
    <dbReference type="NCBI Taxonomy" id="307467"/>
    <lineage>
        <taxon>Viruses</taxon>
        <taxon>Viruses incertae sedis</taxon>
        <taxon>Naldaviricetes</taxon>
        <taxon>Lefavirales</taxon>
        <taxon>Baculoviridae</taxon>
        <taxon>Alphabaculovirus</taxon>
        <taxon>Alphabaculovirus eupseudoconspersae</taxon>
    </lineage>
</organism>
<dbReference type="OrthoDB" id="17275at10239"/>
<sequence>MNVFIVNDTLMEVDFNFRRVRCLKYKNKPIFVKIHSSSEAVNHAEDKKMVTANVPQEERSSEINVDDDAAHHHYPGMTCSLKLPKVNAGTTVKVVCFNDKNKTVRVESVRLDSCLYYAHHRRGNVYVLGLVPAIVMTYDKTANSAAESIFLGSPVFNADNRLISFITDHYLDSKTKNDETIIKEILPVSGESYRLQSAFSLTGKVRIYYENDLANRKLSPSLSIDIDVIVRRNQVEVFVIYNKKTISYLKIKCKYAGNVLVV</sequence>
<dbReference type="EMBL" id="FJ227128">
    <property type="protein sequence ID" value="ACO53511.1"/>
    <property type="molecule type" value="Genomic_DNA"/>
</dbReference>
<evidence type="ECO:0000313" key="4">
    <source>
        <dbReference type="EMBL" id="ACO53511.1"/>
    </source>
</evidence>
<dbReference type="GO" id="GO:0004518">
    <property type="term" value="F:nuclease activity"/>
    <property type="evidence" value="ECO:0007669"/>
    <property type="project" value="UniProtKB-KW"/>
</dbReference>
<keyword evidence="1" id="KW-0540">Nuclease</keyword>
<evidence type="ECO:0000256" key="1">
    <source>
        <dbReference type="ARBA" id="ARBA00022722"/>
    </source>
</evidence>
<name>C3TWW9_9ABAC</name>
<dbReference type="GO" id="GO:0016787">
    <property type="term" value="F:hydrolase activity"/>
    <property type="evidence" value="ECO:0007669"/>
    <property type="project" value="UniProtKB-KW"/>
</dbReference>
<comment type="catalytic activity">
    <reaction evidence="3">
        <text>2',3'-cGAMP + H2O = Gp(2'-5')Ap(3') + H(+)</text>
        <dbReference type="Rhea" id="RHEA:59472"/>
        <dbReference type="ChEBI" id="CHEBI:15377"/>
        <dbReference type="ChEBI" id="CHEBI:15378"/>
        <dbReference type="ChEBI" id="CHEBI:143093"/>
        <dbReference type="ChEBI" id="CHEBI:143098"/>
    </reaction>
    <physiologicalReaction direction="left-to-right" evidence="3">
        <dbReference type="Rhea" id="RHEA:59473"/>
    </physiologicalReaction>
</comment>
<accession>C3TWW9</accession>
<dbReference type="KEGG" id="vg:7804616"/>
<dbReference type="InterPro" id="IPR006853">
    <property type="entry name" value="Poxin_vir"/>
</dbReference>
<evidence type="ECO:0000256" key="3">
    <source>
        <dbReference type="ARBA" id="ARBA00023932"/>
    </source>
</evidence>
<evidence type="ECO:0000313" key="5">
    <source>
        <dbReference type="Proteomes" id="UP000203846"/>
    </source>
</evidence>
<keyword evidence="2" id="KW-0378">Hydrolase</keyword>
<dbReference type="GeneID" id="7804616"/>
<protein>
    <submittedName>
        <fullName evidence="4">p26-2</fullName>
    </submittedName>
</protein>
<keyword evidence="5" id="KW-1185">Reference proteome</keyword>